<dbReference type="PANTHER" id="PTHR30388">
    <property type="entry name" value="ALDEHYDE OXIDOREDUCTASE MOLYBDENUM COFACTOR ASSEMBLY PROTEIN"/>
    <property type="match status" value="1"/>
</dbReference>
<dbReference type="PATRIC" id="fig|555500.3.peg.2789"/>
<comment type="caution">
    <text evidence="3">The sequence shown here is derived from an EMBL/GenBank/DDBJ whole genome shotgun (WGS) entry which is preliminary data.</text>
</comment>
<dbReference type="InterPro" id="IPR003777">
    <property type="entry name" value="XdhC_CoxI"/>
</dbReference>
<sequence length="344" mass="38765">MMYEFENIITAYQKINRQGKPCVLATVVALEGTSYRKPGVRMLIDIEGKMVGAVSGGCVEKEIYRQSDSVFKDGIPKVMTYDGRFRLGCEGILYILIEPINLSQAFIETFRNGLDHRESLRLKSYFTKQDQQLDKRFGTEVMFFNDTNYAINDQFNTSSDSNSDDLDVFQQNLPAALRLVIIGAEHDAVQLCKFATLSGWEVCVIATDSDPKEISNFPGAKAVINTRAELFDMDLIDDRTAVMLMTHSYSKDLKYLLRLEQGITIPYIGLLGPAKRRERILSEIMEHRPQVSEAFFDSIHGPAGINIGAETPQEIAVSILSEMLSVYRQQPIIALKDKKGRIHS</sequence>
<dbReference type="STRING" id="555500.I215_13547"/>
<keyword evidence="4" id="KW-1185">Reference proteome</keyword>
<dbReference type="Pfam" id="PF02625">
    <property type="entry name" value="XdhC_CoxI"/>
    <property type="match status" value="1"/>
</dbReference>
<evidence type="ECO:0000313" key="4">
    <source>
        <dbReference type="Proteomes" id="UP000007364"/>
    </source>
</evidence>
<organism evidence="3 4">
    <name type="scientific">Galbibacter marinus</name>
    <dbReference type="NCBI Taxonomy" id="555500"/>
    <lineage>
        <taxon>Bacteria</taxon>
        <taxon>Pseudomonadati</taxon>
        <taxon>Bacteroidota</taxon>
        <taxon>Flavobacteriia</taxon>
        <taxon>Flavobacteriales</taxon>
        <taxon>Flavobacteriaceae</taxon>
        <taxon>Galbibacter</taxon>
    </lineage>
</organism>
<dbReference type="OrthoDB" id="9773039at2"/>
<reference evidence="3 4" key="1">
    <citation type="journal article" date="2012" name="J. Bacteriol.">
        <title>Genome Sequence of Galbibacter marinum Type Strain ck-I2-15.</title>
        <authorList>
            <person name="Lai Q."/>
            <person name="Li C."/>
            <person name="Shao Z."/>
        </authorList>
    </citation>
    <scope>NUCLEOTIDE SEQUENCE [LARGE SCALE GENOMIC DNA]</scope>
    <source>
        <strain evidence="4">ck-I2-15</strain>
    </source>
</reference>
<dbReference type="Proteomes" id="UP000007364">
    <property type="component" value="Unassembled WGS sequence"/>
</dbReference>
<dbReference type="InterPro" id="IPR027051">
    <property type="entry name" value="XdhC_Rossmann_dom"/>
</dbReference>
<dbReference type="PANTHER" id="PTHR30388:SF6">
    <property type="entry name" value="XANTHINE DEHYDROGENASE SUBUNIT A-RELATED"/>
    <property type="match status" value="1"/>
</dbReference>
<feature type="domain" description="XdhC- CoxI" evidence="1">
    <location>
        <begin position="17"/>
        <end position="82"/>
    </location>
</feature>
<accession>K2Q009</accession>
<dbReference type="Gene3D" id="3.40.50.720">
    <property type="entry name" value="NAD(P)-binding Rossmann-like Domain"/>
    <property type="match status" value="1"/>
</dbReference>
<dbReference type="RefSeq" id="WP_008992547.1">
    <property type="nucleotide sequence ID" value="NZ_AMSG01000028.1"/>
</dbReference>
<dbReference type="EMBL" id="AMSG01000028">
    <property type="protein sequence ID" value="EKF54201.1"/>
    <property type="molecule type" value="Genomic_DNA"/>
</dbReference>
<dbReference type="Pfam" id="PF13478">
    <property type="entry name" value="XdhC_C"/>
    <property type="match status" value="1"/>
</dbReference>
<evidence type="ECO:0000259" key="2">
    <source>
        <dbReference type="Pfam" id="PF13478"/>
    </source>
</evidence>
<gene>
    <name evidence="3" type="ORF">I215_13547</name>
</gene>
<dbReference type="eggNOG" id="COG1975">
    <property type="taxonomic scope" value="Bacteria"/>
</dbReference>
<proteinExistence type="predicted"/>
<name>K2Q009_9FLAO</name>
<evidence type="ECO:0000313" key="3">
    <source>
        <dbReference type="EMBL" id="EKF54201.1"/>
    </source>
</evidence>
<feature type="domain" description="XdhC Rossmann" evidence="2">
    <location>
        <begin position="179"/>
        <end position="323"/>
    </location>
</feature>
<dbReference type="AlphaFoldDB" id="K2Q009"/>
<dbReference type="InterPro" id="IPR052698">
    <property type="entry name" value="MoCofactor_Util/Proc"/>
</dbReference>
<evidence type="ECO:0000259" key="1">
    <source>
        <dbReference type="Pfam" id="PF02625"/>
    </source>
</evidence>
<protein>
    <submittedName>
        <fullName evidence="3">XdhC family protein</fullName>
    </submittedName>
</protein>